<dbReference type="InterPro" id="IPR012340">
    <property type="entry name" value="NA-bd_OB-fold"/>
</dbReference>
<feature type="region of interest" description="Disordered" evidence="10">
    <location>
        <begin position="956"/>
        <end position="994"/>
    </location>
</feature>
<feature type="compositionally biased region" description="Basic and acidic residues" evidence="10">
    <location>
        <begin position="962"/>
        <end position="972"/>
    </location>
</feature>
<feature type="compositionally biased region" description="Polar residues" evidence="10">
    <location>
        <begin position="1"/>
        <end position="10"/>
    </location>
</feature>
<dbReference type="PROSITE" id="PS00055">
    <property type="entry name" value="RIBOSOMAL_S12"/>
    <property type="match status" value="1"/>
</dbReference>
<feature type="coiled-coil region" evidence="9">
    <location>
        <begin position="377"/>
        <end position="476"/>
    </location>
</feature>
<evidence type="ECO:0000256" key="3">
    <source>
        <dbReference type="ARBA" id="ARBA00022448"/>
    </source>
</evidence>
<dbReference type="PANTHER" id="PTHR34224:SF4">
    <property type="entry name" value="INTERACTOR OF CONSTITUTIVE ACTIVE ROPS 2, CHLOROPLASTIC"/>
    <property type="match status" value="1"/>
</dbReference>
<keyword evidence="7" id="KW-0687">Ribonucleoprotein</keyword>
<evidence type="ECO:0000256" key="4">
    <source>
        <dbReference type="ARBA" id="ARBA00022927"/>
    </source>
</evidence>
<dbReference type="Gramene" id="OMO72564">
    <property type="protein sequence ID" value="OMO72564"/>
    <property type="gene ID" value="CCACVL1_17707"/>
</dbReference>
<name>A0A1R3HQK4_COCAP</name>
<dbReference type="InterPro" id="IPR004152">
    <property type="entry name" value="GAT_dom"/>
</dbReference>
<dbReference type="InterPro" id="IPR005680">
    <property type="entry name" value="Ribosomal_uS12_euk/arc"/>
</dbReference>
<evidence type="ECO:0000256" key="9">
    <source>
        <dbReference type="SAM" id="Coils"/>
    </source>
</evidence>
<comment type="similarity">
    <text evidence="1">Belongs to the universal ribosomal protein uS12 family.</text>
</comment>
<keyword evidence="4" id="KW-0653">Protein transport</keyword>
<accession>A0A1R3HQK4</accession>
<evidence type="ECO:0000259" key="12">
    <source>
        <dbReference type="PROSITE" id="PS50909"/>
    </source>
</evidence>
<dbReference type="CDD" id="cd03367">
    <property type="entry name" value="Ribosomal_S23"/>
    <property type="match status" value="1"/>
</dbReference>
<dbReference type="InterPro" id="IPR006032">
    <property type="entry name" value="Ribosomal_uS12"/>
</dbReference>
<sequence>MQTPKGSRVSTLEVPQRKSPATPRTARQLKTPGSDSDTVPSPNPASKTPKDRSPKVTERKALRSPVSEKKRPSKVSELEAQLTQLQDELKKTKDQLTASESWKRRALQEAEDAKKQVSAMSAKLEESEQQLLEISASEDERVQELRKISQERDKAWQSELEAVHKQHSMDSSALSSAMNEIQKLKIQLEKAYESEAIQTKHAESAHAEIQNLRIELTETLSLVEKLKSELNDCRESEAQALEVMSKTQMQLEAANKTIEMLRSDATKGTEAYNTLTLELEQSKARIKSLEGLVSKLQAEVVGNNPKDDKVPQQNGENEEIQQLKSELNFAKLEVNQLRSALDAAEVRYQEEYIRSTLQIRSAYEQVESIRTQSCQREAELEAELKKTKADIEELRANLMDKETELQSISEENEGLNLKIVKNQSDEGEPELAVELKKLEADLTELKVNLTAKETELESVTEQNELLKMEMQKREMESNKSSDESVVLLEAAKAAEREALMKLGYLTEEADKSSRRAARVTEQLDAAQTANTELEAELRRLKVQADQWRKAAEAAAAMLSTGNNGKHVDRTISLDSNYNPIMSSPNSEDMDDDSPKKKNGNMLKKIGVLWKKGQNKTRGMGAGRKLRTHRRNQRWADKSYKKSNLGNEWKKPFAGSSHAKGIVLEKIGIEAKQPNSAIRKCARVQLIKNGKKIAAFVPNDGCLNFIEENDEVLIAGFGRKGHAVGDIPGVRFKVVKVSGVSLLALFKEKKEKPRSQAKDVVEGMKKKLGSKNSKVQLLELTLLETIIKNCGDIVHMHVAERDVLHEVVKIVKKKRDGTVFPQRSEMSKPVLTPPQTQPLSSYPPNICNSDRQDTAESSAESEFPTLSFGQWCSLSFAEIQNVRGIMDVLAEMLIALDPENKEGLWQEVIVDLVEQCCTYKQRVVRLFNSTSDESLLCQGLALNYDLQRVLAKHEAIASGNSSQEEKPKPEPAKELVNVDGPLIDTGDSSKQSEGSLRLKLTGFLCRSTSSTDD</sequence>
<evidence type="ECO:0000256" key="1">
    <source>
        <dbReference type="ARBA" id="ARBA00005657"/>
    </source>
</evidence>
<keyword evidence="6 9" id="KW-0175">Coiled coil</keyword>
<dbReference type="CDD" id="cd14231">
    <property type="entry name" value="GAT_GGA-like_plant"/>
    <property type="match status" value="1"/>
</dbReference>
<dbReference type="SUPFAM" id="SSF89009">
    <property type="entry name" value="GAT-like domain"/>
    <property type="match status" value="1"/>
</dbReference>
<dbReference type="Pfam" id="PF03127">
    <property type="entry name" value="GAT"/>
    <property type="match status" value="1"/>
</dbReference>
<dbReference type="AlphaFoldDB" id="A0A1R3HQK4"/>
<feature type="region of interest" description="Disordered" evidence="10">
    <location>
        <begin position="1"/>
        <end position="77"/>
    </location>
</feature>
<dbReference type="GO" id="GO:0015031">
    <property type="term" value="P:protein transport"/>
    <property type="evidence" value="ECO:0007669"/>
    <property type="project" value="UniProtKB-KW"/>
</dbReference>
<feature type="compositionally biased region" description="Polar residues" evidence="10">
    <location>
        <begin position="572"/>
        <end position="586"/>
    </location>
</feature>
<keyword evidence="5" id="KW-0689">Ribosomal protein</keyword>
<organism evidence="13 14">
    <name type="scientific">Corchorus capsularis</name>
    <name type="common">Jute</name>
    <dbReference type="NCBI Taxonomy" id="210143"/>
    <lineage>
        <taxon>Eukaryota</taxon>
        <taxon>Viridiplantae</taxon>
        <taxon>Streptophyta</taxon>
        <taxon>Embryophyta</taxon>
        <taxon>Tracheophyta</taxon>
        <taxon>Spermatophyta</taxon>
        <taxon>Magnoliopsida</taxon>
        <taxon>eudicotyledons</taxon>
        <taxon>Gunneridae</taxon>
        <taxon>Pentapetalae</taxon>
        <taxon>rosids</taxon>
        <taxon>malvids</taxon>
        <taxon>Malvales</taxon>
        <taxon>Malvaceae</taxon>
        <taxon>Grewioideae</taxon>
        <taxon>Apeibeae</taxon>
        <taxon>Corchorus</taxon>
    </lineage>
</organism>
<comment type="similarity">
    <text evidence="2">Belongs to the ICR family.</text>
</comment>
<feature type="region of interest" description="Disordered" evidence="10">
    <location>
        <begin position="567"/>
        <end position="596"/>
    </location>
</feature>
<dbReference type="SMART" id="SM00288">
    <property type="entry name" value="VHS"/>
    <property type="match status" value="1"/>
</dbReference>
<dbReference type="InterPro" id="IPR038425">
    <property type="entry name" value="GAT_sf"/>
</dbReference>
<dbReference type="Gene3D" id="1.25.40.90">
    <property type="match status" value="1"/>
</dbReference>
<dbReference type="Gene3D" id="2.40.50.140">
    <property type="entry name" value="Nucleic acid-binding proteins"/>
    <property type="match status" value="1"/>
</dbReference>
<dbReference type="NCBIfam" id="TIGR00982">
    <property type="entry name" value="uS12_E_A"/>
    <property type="match status" value="1"/>
</dbReference>
<feature type="region of interest" description="Disordered" evidence="10">
    <location>
        <begin position="613"/>
        <end position="634"/>
    </location>
</feature>
<evidence type="ECO:0000256" key="7">
    <source>
        <dbReference type="ARBA" id="ARBA00023274"/>
    </source>
</evidence>
<proteinExistence type="inferred from homology"/>
<dbReference type="OrthoDB" id="1932291at2759"/>
<dbReference type="Pfam" id="PF00164">
    <property type="entry name" value="Ribosom_S12_S23"/>
    <property type="match status" value="1"/>
</dbReference>
<feature type="domain" description="GAT" evidence="12">
    <location>
        <begin position="869"/>
        <end position="957"/>
    </location>
</feature>
<dbReference type="GO" id="GO:0015935">
    <property type="term" value="C:small ribosomal subunit"/>
    <property type="evidence" value="ECO:0007669"/>
    <property type="project" value="InterPro"/>
</dbReference>
<evidence type="ECO:0000256" key="5">
    <source>
        <dbReference type="ARBA" id="ARBA00022980"/>
    </source>
</evidence>
<keyword evidence="3" id="KW-0813">Transport</keyword>
<evidence type="ECO:0000256" key="8">
    <source>
        <dbReference type="ARBA" id="ARBA00077543"/>
    </source>
</evidence>
<feature type="coiled-coil region" evidence="9">
    <location>
        <begin position="174"/>
        <end position="347"/>
    </location>
</feature>
<evidence type="ECO:0000313" key="13">
    <source>
        <dbReference type="EMBL" id="OMO72564.1"/>
    </source>
</evidence>
<dbReference type="PROSITE" id="PS50179">
    <property type="entry name" value="VHS"/>
    <property type="match status" value="1"/>
</dbReference>
<dbReference type="FunFam" id="2.40.50.140:FF:000007">
    <property type="entry name" value="40S ribosomal protein S23"/>
    <property type="match status" value="1"/>
</dbReference>
<feature type="coiled-coil region" evidence="9">
    <location>
        <begin position="516"/>
        <end position="550"/>
    </location>
</feature>
<dbReference type="Gene3D" id="1.20.58.160">
    <property type="match status" value="1"/>
</dbReference>
<dbReference type="InterPro" id="IPR008942">
    <property type="entry name" value="ENTH_VHS"/>
</dbReference>
<feature type="compositionally biased region" description="Polar residues" evidence="10">
    <location>
        <begin position="31"/>
        <end position="46"/>
    </location>
</feature>
<protein>
    <recommendedName>
        <fullName evidence="8">S12</fullName>
    </recommendedName>
</protein>
<dbReference type="EMBL" id="AWWV01011412">
    <property type="protein sequence ID" value="OMO72564.1"/>
    <property type="molecule type" value="Genomic_DNA"/>
</dbReference>
<dbReference type="GO" id="GO:0006412">
    <property type="term" value="P:translation"/>
    <property type="evidence" value="ECO:0007669"/>
    <property type="project" value="InterPro"/>
</dbReference>
<dbReference type="Proteomes" id="UP000188268">
    <property type="component" value="Unassembled WGS sequence"/>
</dbReference>
<dbReference type="GO" id="GO:0035091">
    <property type="term" value="F:phosphatidylinositol binding"/>
    <property type="evidence" value="ECO:0007669"/>
    <property type="project" value="InterPro"/>
</dbReference>
<keyword evidence="14" id="KW-1185">Reference proteome</keyword>
<feature type="compositionally biased region" description="Basic residues" evidence="10">
    <location>
        <begin position="623"/>
        <end position="632"/>
    </location>
</feature>
<dbReference type="PANTHER" id="PTHR34224">
    <property type="entry name" value="INTERACTOR OF CONSTITUTIVE ACTIVE ROPS 2, CHLOROPLASTIC-RELATED"/>
    <property type="match status" value="1"/>
</dbReference>
<evidence type="ECO:0000259" key="11">
    <source>
        <dbReference type="PROSITE" id="PS50179"/>
    </source>
</evidence>
<feature type="compositionally biased region" description="Basic and acidic residues" evidence="10">
    <location>
        <begin position="48"/>
        <end position="77"/>
    </location>
</feature>
<comment type="caution">
    <text evidence="13">The sequence shown here is derived from an EMBL/GenBank/DDBJ whole genome shotgun (WGS) entry which is preliminary data.</text>
</comment>
<evidence type="ECO:0000256" key="2">
    <source>
        <dbReference type="ARBA" id="ARBA00009778"/>
    </source>
</evidence>
<dbReference type="SUPFAM" id="SSF50249">
    <property type="entry name" value="Nucleic acid-binding proteins"/>
    <property type="match status" value="1"/>
</dbReference>
<dbReference type="SUPFAM" id="SSF48464">
    <property type="entry name" value="ENTH/VHS domain"/>
    <property type="match status" value="1"/>
</dbReference>
<feature type="domain" description="VHS" evidence="11">
    <location>
        <begin position="749"/>
        <end position="814"/>
    </location>
</feature>
<dbReference type="GO" id="GO:0043130">
    <property type="term" value="F:ubiquitin binding"/>
    <property type="evidence" value="ECO:0007669"/>
    <property type="project" value="InterPro"/>
</dbReference>
<evidence type="ECO:0000256" key="10">
    <source>
        <dbReference type="SAM" id="MobiDB-lite"/>
    </source>
</evidence>
<evidence type="ECO:0000313" key="14">
    <source>
        <dbReference type="Proteomes" id="UP000188268"/>
    </source>
</evidence>
<dbReference type="InterPro" id="IPR029688">
    <property type="entry name" value="ICR"/>
</dbReference>
<dbReference type="InterPro" id="IPR002014">
    <property type="entry name" value="VHS_dom"/>
</dbReference>
<gene>
    <name evidence="13" type="ORF">CCACVL1_17707</name>
</gene>
<dbReference type="OMA" id="SAMNEVH"/>
<dbReference type="PROSITE" id="PS50909">
    <property type="entry name" value="GAT"/>
    <property type="match status" value="1"/>
</dbReference>
<evidence type="ECO:0000256" key="6">
    <source>
        <dbReference type="ARBA" id="ARBA00023054"/>
    </source>
</evidence>
<dbReference type="GO" id="GO:0003735">
    <property type="term" value="F:structural constituent of ribosome"/>
    <property type="evidence" value="ECO:0007669"/>
    <property type="project" value="InterPro"/>
</dbReference>
<reference evidence="13 14" key="1">
    <citation type="submission" date="2013-09" db="EMBL/GenBank/DDBJ databases">
        <title>Corchorus capsularis genome sequencing.</title>
        <authorList>
            <person name="Alam M."/>
            <person name="Haque M.S."/>
            <person name="Islam M.S."/>
            <person name="Emdad E.M."/>
            <person name="Islam M.M."/>
            <person name="Ahmed B."/>
            <person name="Halim A."/>
            <person name="Hossen Q.M.M."/>
            <person name="Hossain M.Z."/>
            <person name="Ahmed R."/>
            <person name="Khan M.M."/>
            <person name="Islam R."/>
            <person name="Rashid M.M."/>
            <person name="Khan S.A."/>
            <person name="Rahman M.S."/>
            <person name="Alam M."/>
        </authorList>
    </citation>
    <scope>NUCLEOTIDE SEQUENCE [LARGE SCALE GENOMIC DNA]</scope>
    <source>
        <strain evidence="14">cv. CVL-1</strain>
        <tissue evidence="13">Whole seedling</tissue>
    </source>
</reference>